<reference evidence="4 5" key="1">
    <citation type="journal article" date="2015" name="ISME J.">
        <title>Genomic and phenotypic differentiation among Methanosarcina mazei populations from Columbia River sediment.</title>
        <authorList>
            <person name="Youngblut N.D."/>
            <person name="Wirth J.S."/>
            <person name="Henriksen J.R."/>
            <person name="Smith M."/>
            <person name="Simon H."/>
            <person name="Metcalf W.W."/>
            <person name="Whitaker R.J."/>
        </authorList>
    </citation>
    <scope>NUCLEOTIDE SEQUENCE [LARGE SCALE GENOMIC DNA]</scope>
    <source>
        <strain evidence="2 4">2.F.T.0.2</strain>
        <strain evidence="3 5">3.H.M.1A.1</strain>
    </source>
</reference>
<accession>A0A0F8IHE3</accession>
<organism evidence="3 5">
    <name type="scientific">Methanosarcina mazei</name>
    <name type="common">Methanosarcina frisia</name>
    <dbReference type="NCBI Taxonomy" id="2209"/>
    <lineage>
        <taxon>Archaea</taxon>
        <taxon>Methanobacteriati</taxon>
        <taxon>Methanobacteriota</taxon>
        <taxon>Stenosarchaea group</taxon>
        <taxon>Methanomicrobia</taxon>
        <taxon>Methanosarcinales</taxon>
        <taxon>Methanosarcinaceae</taxon>
        <taxon>Methanosarcina</taxon>
    </lineage>
</organism>
<dbReference type="NCBIfam" id="TIGR01895">
    <property type="entry name" value="cas_Cas5t"/>
    <property type="match status" value="1"/>
</dbReference>
<dbReference type="InterPro" id="IPR013337">
    <property type="entry name" value="CRISPR-assoc_prot_Cas5_Tneap"/>
</dbReference>
<dbReference type="AlphaFoldDB" id="A0A0F8IHE3"/>
<evidence type="ECO:0000313" key="5">
    <source>
        <dbReference type="Proteomes" id="UP000034657"/>
    </source>
</evidence>
<protein>
    <submittedName>
        <fullName evidence="3">CRISPR-associated protein Cas5</fullName>
    </submittedName>
</protein>
<evidence type="ECO:0000256" key="1">
    <source>
        <dbReference type="ARBA" id="ARBA00023118"/>
    </source>
</evidence>
<name>A0A0F8IHE3_METMZ</name>
<dbReference type="RefSeq" id="WP_048042100.1">
    <property type="nucleotide sequence ID" value="NZ_JJOT01000105.1"/>
</dbReference>
<dbReference type="CDD" id="cd09693">
    <property type="entry name" value="Cas5_I"/>
    <property type="match status" value="1"/>
</dbReference>
<dbReference type="GO" id="GO:0051607">
    <property type="term" value="P:defense response to virus"/>
    <property type="evidence" value="ECO:0007669"/>
    <property type="project" value="UniProtKB-KW"/>
</dbReference>
<dbReference type="Proteomes" id="UP000034657">
    <property type="component" value="Unassembled WGS sequence"/>
</dbReference>
<dbReference type="EMBL" id="JJPT01000126">
    <property type="protein sequence ID" value="KKG89087.1"/>
    <property type="molecule type" value="Genomic_DNA"/>
</dbReference>
<sequence>MKVLRIKIDGWTASFRYPGFISGFQPTLPVPPVSTIYGLISAARGELTVPEDVSIGYVFDFESKAVDLETIYELSPGLSAKSNVVRREFLYNPELYLYIDRLDFENYFRKPQYPLLFGRSGDLAKVSEIKELELGEDAGKRLGKTILPFGIKGAYGLVQALPSHFTDEIPRKAVGVKPYLLMDEFFTYPEKCLFDPEMDWAVWLHKN</sequence>
<dbReference type="PATRIC" id="fig|2209.60.peg.2585"/>
<evidence type="ECO:0000313" key="3">
    <source>
        <dbReference type="EMBL" id="KKG89087.1"/>
    </source>
</evidence>
<dbReference type="EMBL" id="JJOT01000105">
    <property type="protein sequence ID" value="KKF99757.1"/>
    <property type="molecule type" value="Genomic_DNA"/>
</dbReference>
<keyword evidence="1" id="KW-0051">Antiviral defense</keyword>
<evidence type="ECO:0000313" key="2">
    <source>
        <dbReference type="EMBL" id="KKF99757.1"/>
    </source>
</evidence>
<dbReference type="Proteomes" id="UP000034597">
    <property type="component" value="Unassembled WGS sequence"/>
</dbReference>
<dbReference type="InterPro" id="IPR013422">
    <property type="entry name" value="CRISPR-assoc_prot_Cas5_N"/>
</dbReference>
<comment type="caution">
    <text evidence="3">The sequence shown here is derived from an EMBL/GenBank/DDBJ whole genome shotgun (WGS) entry which is preliminary data.</text>
</comment>
<evidence type="ECO:0000313" key="4">
    <source>
        <dbReference type="Proteomes" id="UP000034597"/>
    </source>
</evidence>
<dbReference type="NCBIfam" id="TIGR02593">
    <property type="entry name" value="CRISPR_cas5"/>
    <property type="match status" value="1"/>
</dbReference>
<proteinExistence type="predicted"/>
<gene>
    <name evidence="2" type="ORF">DU40_12145</name>
    <name evidence="3" type="ORF">DU69_11705</name>
</gene>